<name>A0A151NUR6_ALLMI</name>
<reference evidence="1 2" key="1">
    <citation type="journal article" date="2012" name="Genome Biol.">
        <title>Sequencing three crocodilian genomes to illuminate the evolution of archosaurs and amniotes.</title>
        <authorList>
            <person name="St John J.A."/>
            <person name="Braun E.L."/>
            <person name="Isberg S.R."/>
            <person name="Miles L.G."/>
            <person name="Chong A.Y."/>
            <person name="Gongora J."/>
            <person name="Dalzell P."/>
            <person name="Moran C."/>
            <person name="Bed'hom B."/>
            <person name="Abzhanov A."/>
            <person name="Burgess S.C."/>
            <person name="Cooksey A.M."/>
            <person name="Castoe T.A."/>
            <person name="Crawford N.G."/>
            <person name="Densmore L.D."/>
            <person name="Drew J.C."/>
            <person name="Edwards S.V."/>
            <person name="Faircloth B.C."/>
            <person name="Fujita M.K."/>
            <person name="Greenwold M.J."/>
            <person name="Hoffmann F.G."/>
            <person name="Howard J.M."/>
            <person name="Iguchi T."/>
            <person name="Janes D.E."/>
            <person name="Khan S.Y."/>
            <person name="Kohno S."/>
            <person name="de Koning A.J."/>
            <person name="Lance S.L."/>
            <person name="McCarthy F.M."/>
            <person name="McCormack J.E."/>
            <person name="Merchant M.E."/>
            <person name="Peterson D.G."/>
            <person name="Pollock D.D."/>
            <person name="Pourmand N."/>
            <person name="Raney B.J."/>
            <person name="Roessler K.A."/>
            <person name="Sanford J.R."/>
            <person name="Sawyer R.H."/>
            <person name="Schmidt C.J."/>
            <person name="Triplett E.W."/>
            <person name="Tuberville T.D."/>
            <person name="Venegas-Anaya M."/>
            <person name="Howard J.T."/>
            <person name="Jarvis E.D."/>
            <person name="Guillette L.J.Jr."/>
            <person name="Glenn T.C."/>
            <person name="Green R.E."/>
            <person name="Ray D.A."/>
        </authorList>
    </citation>
    <scope>NUCLEOTIDE SEQUENCE [LARGE SCALE GENOMIC DNA]</scope>
    <source>
        <strain evidence="1">KSC_2009_1</strain>
    </source>
</reference>
<organism evidence="1 2">
    <name type="scientific">Alligator mississippiensis</name>
    <name type="common">American alligator</name>
    <dbReference type="NCBI Taxonomy" id="8496"/>
    <lineage>
        <taxon>Eukaryota</taxon>
        <taxon>Metazoa</taxon>
        <taxon>Chordata</taxon>
        <taxon>Craniata</taxon>
        <taxon>Vertebrata</taxon>
        <taxon>Euteleostomi</taxon>
        <taxon>Archelosauria</taxon>
        <taxon>Archosauria</taxon>
        <taxon>Crocodylia</taxon>
        <taxon>Alligatoridae</taxon>
        <taxon>Alligatorinae</taxon>
        <taxon>Alligator</taxon>
    </lineage>
</organism>
<evidence type="ECO:0000313" key="1">
    <source>
        <dbReference type="EMBL" id="KYO40165.1"/>
    </source>
</evidence>
<comment type="caution">
    <text evidence="1">The sequence shown here is derived from an EMBL/GenBank/DDBJ whole genome shotgun (WGS) entry which is preliminary data.</text>
</comment>
<accession>A0A151NUR6</accession>
<dbReference type="STRING" id="8496.A0A151NUR6"/>
<dbReference type="EMBL" id="AKHW03002066">
    <property type="protein sequence ID" value="KYO40165.1"/>
    <property type="molecule type" value="Genomic_DNA"/>
</dbReference>
<dbReference type="Gene3D" id="3.10.10.10">
    <property type="entry name" value="HIV Type 1 Reverse Transcriptase, subunit A, domain 1"/>
    <property type="match status" value="1"/>
</dbReference>
<gene>
    <name evidence="1" type="ORF">Y1Q_0000015</name>
</gene>
<proteinExistence type="predicted"/>
<evidence type="ECO:0000313" key="2">
    <source>
        <dbReference type="Proteomes" id="UP000050525"/>
    </source>
</evidence>
<dbReference type="AlphaFoldDB" id="A0A151NUR6"/>
<dbReference type="PANTHER" id="PTHR24559:SF454">
    <property type="entry name" value="RIBONUCLEASE H"/>
    <property type="match status" value="1"/>
</dbReference>
<keyword evidence="2" id="KW-1185">Reference proteome</keyword>
<dbReference type="InterPro" id="IPR043502">
    <property type="entry name" value="DNA/RNA_pol_sf"/>
</dbReference>
<dbReference type="PANTHER" id="PTHR24559">
    <property type="entry name" value="TRANSPOSON TY3-I GAG-POL POLYPROTEIN"/>
    <property type="match status" value="1"/>
</dbReference>
<dbReference type="SUPFAM" id="SSF56672">
    <property type="entry name" value="DNA/RNA polymerases"/>
    <property type="match status" value="1"/>
</dbReference>
<protein>
    <recommendedName>
        <fullName evidence="3">Reverse transcriptase domain-containing protein</fullName>
    </recommendedName>
</protein>
<evidence type="ECO:0008006" key="3">
    <source>
        <dbReference type="Google" id="ProtNLM"/>
    </source>
</evidence>
<dbReference type="Proteomes" id="UP000050525">
    <property type="component" value="Unassembled WGS sequence"/>
</dbReference>
<dbReference type="InterPro" id="IPR053134">
    <property type="entry name" value="RNA-dir_DNA_polymerase"/>
</dbReference>
<dbReference type="InterPro" id="IPR043128">
    <property type="entry name" value="Rev_trsase/Diguanyl_cyclase"/>
</dbReference>
<dbReference type="Gene3D" id="3.30.70.270">
    <property type="match status" value="1"/>
</dbReference>
<sequence length="111" mass="12991">MRNHWRQLPQHLWPSVKQEIDQMRKLGITEESCSSWRSPVVVVPKTDRSIWLCIDYLKVNEITTFNAFPMLQVNDMMEKVGQAKITLLRISTISSSSQRIGRPTDDIYKRS</sequence>